<dbReference type="AlphaFoldDB" id="L0A343"/>
<dbReference type="KEGG" id="dpd:Deipe_2388"/>
<evidence type="ECO:0000313" key="3">
    <source>
        <dbReference type="Proteomes" id="UP000010467"/>
    </source>
</evidence>
<dbReference type="PATRIC" id="fig|937777.3.peg.2392"/>
<dbReference type="SUPFAM" id="SSF52172">
    <property type="entry name" value="CheY-like"/>
    <property type="match status" value="1"/>
</dbReference>
<dbReference type="Proteomes" id="UP000010467">
    <property type="component" value="Chromosome"/>
</dbReference>
<sequence length="172" mass="18531">MTGHLLSRKRSTGFSHTGPDLLAAGDGQGGRPVLTQVNHALPGQSLRVAGQVLCADPGRLDTLLLQEVCELQGSCVDIVAAPDVAEVRRLLQEGNVQLVLVSPSLHDVSWEGLVSDLCALHAVPIWVWGGHAHPKERQRALAAGAAAYHDKPHDIEGYKTLLREIERVVEPR</sequence>
<dbReference type="EMBL" id="CP003382">
    <property type="protein sequence ID" value="AFZ67864.1"/>
    <property type="molecule type" value="Genomic_DNA"/>
</dbReference>
<organism evidence="2 3">
    <name type="scientific">Deinococcus peraridilitoris (strain DSM 19664 / LMG 22246 / CIP 109416 / KR-200)</name>
    <dbReference type="NCBI Taxonomy" id="937777"/>
    <lineage>
        <taxon>Bacteria</taxon>
        <taxon>Thermotogati</taxon>
        <taxon>Deinococcota</taxon>
        <taxon>Deinococci</taxon>
        <taxon>Deinococcales</taxon>
        <taxon>Deinococcaceae</taxon>
        <taxon>Deinococcus</taxon>
    </lineage>
</organism>
<dbReference type="HOGENOM" id="CLU_1552776_0_0_0"/>
<dbReference type="InterPro" id="IPR011006">
    <property type="entry name" value="CheY-like_superfamily"/>
</dbReference>
<evidence type="ECO:0000313" key="2">
    <source>
        <dbReference type="EMBL" id="AFZ67864.1"/>
    </source>
</evidence>
<feature type="region of interest" description="Disordered" evidence="1">
    <location>
        <begin position="1"/>
        <end position="22"/>
    </location>
</feature>
<keyword evidence="3" id="KW-1185">Reference proteome</keyword>
<protein>
    <submittedName>
        <fullName evidence="2">CheY-like receiver domain-containing protein</fullName>
    </submittedName>
</protein>
<reference evidence="3" key="1">
    <citation type="submission" date="2012-03" db="EMBL/GenBank/DDBJ databases">
        <title>Complete sequence of chromosome of Deinococcus peraridilitoris DSM 19664.</title>
        <authorList>
            <person name="Lucas S."/>
            <person name="Copeland A."/>
            <person name="Lapidus A."/>
            <person name="Glavina del Rio T."/>
            <person name="Dalin E."/>
            <person name="Tice H."/>
            <person name="Bruce D."/>
            <person name="Goodwin L."/>
            <person name="Pitluck S."/>
            <person name="Peters L."/>
            <person name="Mikhailova N."/>
            <person name="Lu M."/>
            <person name="Kyrpides N."/>
            <person name="Mavromatis K."/>
            <person name="Ivanova N."/>
            <person name="Brettin T."/>
            <person name="Detter J.C."/>
            <person name="Han C."/>
            <person name="Larimer F."/>
            <person name="Land M."/>
            <person name="Hauser L."/>
            <person name="Markowitz V."/>
            <person name="Cheng J.-F."/>
            <person name="Hugenholtz P."/>
            <person name="Woyke T."/>
            <person name="Wu D."/>
            <person name="Pukall R."/>
            <person name="Steenblock K."/>
            <person name="Brambilla E."/>
            <person name="Klenk H.-P."/>
            <person name="Eisen J.A."/>
        </authorList>
    </citation>
    <scope>NUCLEOTIDE SEQUENCE [LARGE SCALE GENOMIC DNA]</scope>
    <source>
        <strain evidence="3">DSM 19664 / LMG 22246 / CIP 109416 / KR-200</strain>
    </source>
</reference>
<name>L0A343_DEIPD</name>
<feature type="compositionally biased region" description="Basic residues" evidence="1">
    <location>
        <begin position="1"/>
        <end position="11"/>
    </location>
</feature>
<proteinExistence type="predicted"/>
<accession>L0A343</accession>
<dbReference type="STRING" id="937777.Deipe_2388"/>
<gene>
    <name evidence="2" type="ordered locus">Deipe_2388</name>
</gene>
<dbReference type="Gene3D" id="3.40.50.2300">
    <property type="match status" value="1"/>
</dbReference>
<evidence type="ECO:0000256" key="1">
    <source>
        <dbReference type="SAM" id="MobiDB-lite"/>
    </source>
</evidence>